<comment type="caution">
    <text evidence="5">The sequence shown here is derived from an EMBL/GenBank/DDBJ whole genome shotgun (WGS) entry which is preliminary data.</text>
</comment>
<evidence type="ECO:0000313" key="6">
    <source>
        <dbReference type="Proteomes" id="UP000235388"/>
    </source>
</evidence>
<evidence type="ECO:0000256" key="1">
    <source>
        <dbReference type="SAM" id="SignalP"/>
    </source>
</evidence>
<evidence type="ECO:0000313" key="2">
    <source>
        <dbReference type="EMBL" id="PLW08014.1"/>
    </source>
</evidence>
<protein>
    <submittedName>
        <fullName evidence="5">Uncharacterized protein</fullName>
    </submittedName>
</protein>
<organism evidence="5 7">
    <name type="scientific">Puccinia coronata f. sp. avenae</name>
    <dbReference type="NCBI Taxonomy" id="200324"/>
    <lineage>
        <taxon>Eukaryota</taxon>
        <taxon>Fungi</taxon>
        <taxon>Dikarya</taxon>
        <taxon>Basidiomycota</taxon>
        <taxon>Pucciniomycotina</taxon>
        <taxon>Pucciniomycetes</taxon>
        <taxon>Pucciniales</taxon>
        <taxon>Pucciniaceae</taxon>
        <taxon>Puccinia</taxon>
    </lineage>
</organism>
<dbReference type="EMBL" id="PGCJ01000254">
    <property type="protein sequence ID" value="PLW35606.1"/>
    <property type="molecule type" value="Genomic_DNA"/>
</dbReference>
<dbReference type="EMBL" id="PGCI01001023">
    <property type="protein sequence ID" value="PLW09170.1"/>
    <property type="molecule type" value="Genomic_DNA"/>
</dbReference>
<feature type="signal peptide" evidence="1">
    <location>
        <begin position="1"/>
        <end position="24"/>
    </location>
</feature>
<name>A0A2N5V1U4_9BASI</name>
<evidence type="ECO:0000313" key="7">
    <source>
        <dbReference type="Proteomes" id="UP000235392"/>
    </source>
</evidence>
<accession>A0A2N5V1U4</accession>
<dbReference type="AlphaFoldDB" id="A0A2N5V1U4"/>
<keyword evidence="1" id="KW-0732">Signal</keyword>
<gene>
    <name evidence="4" type="ORF">PCANC_19057</name>
    <name evidence="2" type="ORF">PCANC_24861</name>
    <name evidence="5" type="ORF">PCASD_06485</name>
    <name evidence="3" type="ORF">PCASD_23048</name>
</gene>
<dbReference type="EMBL" id="PGCJ01001188">
    <property type="protein sequence ID" value="PLW08014.1"/>
    <property type="molecule type" value="Genomic_DNA"/>
</dbReference>
<sequence length="127" mass="14317">MYQPATSLLFPLSLWLLATWVSPAAPPPIWDARTQTFWDATIGVSHHQGFTDPTKYATIYEDGYCLKWPCGEWIRYQYRHYQCQSCEAKNNVPFNMASHCPACGGPANGAKDALNKICKWRPGSSTD</sequence>
<dbReference type="EMBL" id="PGCI01000062">
    <property type="protein sequence ID" value="PLW43970.1"/>
    <property type="molecule type" value="Genomic_DNA"/>
</dbReference>
<dbReference type="Proteomes" id="UP000235392">
    <property type="component" value="Unassembled WGS sequence"/>
</dbReference>
<dbReference type="Proteomes" id="UP000235388">
    <property type="component" value="Unassembled WGS sequence"/>
</dbReference>
<reference evidence="6 7" key="1">
    <citation type="submission" date="2017-11" db="EMBL/GenBank/DDBJ databases">
        <title>De novo assembly and phasing of dikaryotic genomes from two isolates of Puccinia coronata f. sp. avenae, the causal agent of oat crown rust.</title>
        <authorList>
            <person name="Miller M.E."/>
            <person name="Zhang Y."/>
            <person name="Omidvar V."/>
            <person name="Sperschneider J."/>
            <person name="Schwessinger B."/>
            <person name="Raley C."/>
            <person name="Palmer J.M."/>
            <person name="Garnica D."/>
            <person name="Upadhyaya N."/>
            <person name="Rathjen J."/>
            <person name="Taylor J.M."/>
            <person name="Park R.F."/>
            <person name="Dodds P.N."/>
            <person name="Hirsch C.D."/>
            <person name="Kianian S.F."/>
            <person name="Figueroa M."/>
        </authorList>
    </citation>
    <scope>NUCLEOTIDE SEQUENCE [LARGE SCALE GENOMIC DNA]</scope>
    <source>
        <strain evidence="2">12NC29</strain>
        <strain evidence="5">12SD80</strain>
    </source>
</reference>
<evidence type="ECO:0000313" key="4">
    <source>
        <dbReference type="EMBL" id="PLW35606.1"/>
    </source>
</evidence>
<keyword evidence="6" id="KW-1185">Reference proteome</keyword>
<feature type="chain" id="PRO_5015083949" evidence="1">
    <location>
        <begin position="25"/>
        <end position="127"/>
    </location>
</feature>
<proteinExistence type="predicted"/>
<evidence type="ECO:0000313" key="5">
    <source>
        <dbReference type="EMBL" id="PLW43970.1"/>
    </source>
</evidence>
<evidence type="ECO:0000313" key="3">
    <source>
        <dbReference type="EMBL" id="PLW09170.1"/>
    </source>
</evidence>